<comment type="similarity">
    <text evidence="1">Belongs to the GLTP family.</text>
</comment>
<dbReference type="InterPro" id="IPR036497">
    <property type="entry name" value="GLTP_sf"/>
</dbReference>
<sequence length="210" mass="24392">MAPDGFDLEKIRSEFTAALHEDGTIDLEHYLRGHSEITRLLSLLGTVFGFVANDMKHKNNIIHDHRTDHPEEFTTVQTMIDFEMRENLTARKNDKGRDSGSRTFLRLHRALEFFVVLLTRLTPAKETDPTSTLCSKTYGETLGKYHPWFVRQMAYLAIKTLPNKRQLIQRYCLQDMDKAKELVVSAEEAMQAIWDRTQDIMDEHNLLNLP</sequence>
<dbReference type="PANTHER" id="PTHR10219">
    <property type="entry name" value="GLYCOLIPID TRANSFER PROTEIN-RELATED"/>
    <property type="match status" value="1"/>
</dbReference>
<feature type="domain" description="Glycolipid transfer protein" evidence="2">
    <location>
        <begin position="25"/>
        <end position="172"/>
    </location>
</feature>
<dbReference type="Pfam" id="PF08718">
    <property type="entry name" value="GLTP"/>
    <property type="match status" value="1"/>
</dbReference>
<accession>A0A7M7RAY4</accession>
<dbReference type="GeneID" id="578906"/>
<dbReference type="Gene3D" id="1.10.3520.10">
    <property type="entry name" value="Glycolipid transfer protein"/>
    <property type="match status" value="1"/>
</dbReference>
<dbReference type="AlphaFoldDB" id="A0A7M7RAY4"/>
<dbReference type="InterPro" id="IPR014830">
    <property type="entry name" value="Glycolipid_transfer_prot_dom"/>
</dbReference>
<dbReference type="OrthoDB" id="116883at2759"/>
<keyword evidence="4" id="KW-1185">Reference proteome</keyword>
<dbReference type="FunCoup" id="A0A7M7RAY4">
    <property type="interactions" value="1577"/>
</dbReference>
<dbReference type="KEGG" id="spu:578906"/>
<dbReference type="GO" id="GO:1902387">
    <property type="term" value="F:ceramide 1-phosphate binding"/>
    <property type="evidence" value="ECO:0000318"/>
    <property type="project" value="GO_Central"/>
</dbReference>
<dbReference type="RefSeq" id="XP_784137.3">
    <property type="nucleotide sequence ID" value="XM_779044.5"/>
</dbReference>
<evidence type="ECO:0000259" key="2">
    <source>
        <dbReference type="Pfam" id="PF08718"/>
    </source>
</evidence>
<dbReference type="EnsemblMetazoa" id="XM_779044">
    <property type="protein sequence ID" value="XP_784137"/>
    <property type="gene ID" value="LOC578906"/>
</dbReference>
<dbReference type="SUPFAM" id="SSF110004">
    <property type="entry name" value="Glycolipid transfer protein, GLTP"/>
    <property type="match status" value="1"/>
</dbReference>
<dbReference type="OMA" id="MLGRMMR"/>
<evidence type="ECO:0000256" key="1">
    <source>
        <dbReference type="ARBA" id="ARBA00007148"/>
    </source>
</evidence>
<organism evidence="3 4">
    <name type="scientific">Strongylocentrotus purpuratus</name>
    <name type="common">Purple sea urchin</name>
    <dbReference type="NCBI Taxonomy" id="7668"/>
    <lineage>
        <taxon>Eukaryota</taxon>
        <taxon>Metazoa</taxon>
        <taxon>Echinodermata</taxon>
        <taxon>Eleutherozoa</taxon>
        <taxon>Echinozoa</taxon>
        <taxon>Echinoidea</taxon>
        <taxon>Euechinoidea</taxon>
        <taxon>Echinacea</taxon>
        <taxon>Camarodonta</taxon>
        <taxon>Echinidea</taxon>
        <taxon>Strongylocentrotidae</taxon>
        <taxon>Strongylocentrotus</taxon>
    </lineage>
</organism>
<dbReference type="PANTHER" id="PTHR10219:SF43">
    <property type="entry name" value="GLYCOLIPID TRANSFER PROTEIN DOMAIN-CONTAINING PROTEIN"/>
    <property type="match status" value="1"/>
</dbReference>
<protein>
    <recommendedName>
        <fullName evidence="2">Glycolipid transfer protein domain-containing protein</fullName>
    </recommendedName>
</protein>
<dbReference type="FunFam" id="1.10.3520.10:FF:000002">
    <property type="entry name" value="Ceramide-1-phosphate transfer protein"/>
    <property type="match status" value="1"/>
</dbReference>
<proteinExistence type="inferred from homology"/>
<name>A0A7M7RAY4_STRPU</name>
<dbReference type="GO" id="GO:0035627">
    <property type="term" value="P:ceramide transport"/>
    <property type="evidence" value="ECO:0000318"/>
    <property type="project" value="GO_Central"/>
</dbReference>
<dbReference type="GO" id="GO:0120009">
    <property type="term" value="P:intermembrane lipid transfer"/>
    <property type="evidence" value="ECO:0000318"/>
    <property type="project" value="GO_Central"/>
</dbReference>
<reference evidence="3" key="2">
    <citation type="submission" date="2021-01" db="UniProtKB">
        <authorList>
            <consortium name="EnsemblMetazoa"/>
        </authorList>
    </citation>
    <scope>IDENTIFICATION</scope>
</reference>
<evidence type="ECO:0000313" key="4">
    <source>
        <dbReference type="Proteomes" id="UP000007110"/>
    </source>
</evidence>
<reference evidence="4" key="1">
    <citation type="submission" date="2015-02" db="EMBL/GenBank/DDBJ databases">
        <title>Genome sequencing for Strongylocentrotus purpuratus.</title>
        <authorList>
            <person name="Murali S."/>
            <person name="Liu Y."/>
            <person name="Vee V."/>
            <person name="English A."/>
            <person name="Wang M."/>
            <person name="Skinner E."/>
            <person name="Han Y."/>
            <person name="Muzny D.M."/>
            <person name="Worley K.C."/>
            <person name="Gibbs R.A."/>
        </authorList>
    </citation>
    <scope>NUCLEOTIDE SEQUENCE</scope>
</reference>
<dbReference type="Proteomes" id="UP000007110">
    <property type="component" value="Unassembled WGS sequence"/>
</dbReference>
<dbReference type="GO" id="GO:0032691">
    <property type="term" value="P:negative regulation of interleukin-1 beta production"/>
    <property type="evidence" value="ECO:0007669"/>
    <property type="project" value="UniProtKB-ARBA"/>
</dbReference>
<dbReference type="GO" id="GO:1902388">
    <property type="term" value="F:ceramide 1-phosphate transfer activity"/>
    <property type="evidence" value="ECO:0000318"/>
    <property type="project" value="GO_Central"/>
</dbReference>
<evidence type="ECO:0000313" key="3">
    <source>
        <dbReference type="EnsemblMetazoa" id="XP_784137"/>
    </source>
</evidence>
<dbReference type="GO" id="GO:0005829">
    <property type="term" value="C:cytosol"/>
    <property type="evidence" value="ECO:0000318"/>
    <property type="project" value="GO_Central"/>
</dbReference>
<dbReference type="InParanoid" id="A0A7M7RAY4"/>